<gene>
    <name evidence="4" type="ORF">FA09DRAFT_343608</name>
</gene>
<dbReference type="STRING" id="58919.A0A316ZB46"/>
<feature type="region of interest" description="Disordered" evidence="1">
    <location>
        <begin position="1102"/>
        <end position="1160"/>
    </location>
</feature>
<organism evidence="4 5">
    <name type="scientific">Tilletiopsis washingtonensis</name>
    <dbReference type="NCBI Taxonomy" id="58919"/>
    <lineage>
        <taxon>Eukaryota</taxon>
        <taxon>Fungi</taxon>
        <taxon>Dikarya</taxon>
        <taxon>Basidiomycota</taxon>
        <taxon>Ustilaginomycotina</taxon>
        <taxon>Exobasidiomycetes</taxon>
        <taxon>Entylomatales</taxon>
        <taxon>Entylomatales incertae sedis</taxon>
        <taxon>Tilletiopsis</taxon>
    </lineage>
</organism>
<dbReference type="AlphaFoldDB" id="A0A316ZB46"/>
<evidence type="ECO:0000256" key="2">
    <source>
        <dbReference type="SAM" id="Phobius"/>
    </source>
</evidence>
<dbReference type="RefSeq" id="XP_025597764.1">
    <property type="nucleotide sequence ID" value="XM_025744609.1"/>
</dbReference>
<evidence type="ECO:0000259" key="3">
    <source>
        <dbReference type="PROSITE" id="PS50924"/>
    </source>
</evidence>
<feature type="transmembrane region" description="Helical" evidence="2">
    <location>
        <begin position="69"/>
        <end position="91"/>
    </location>
</feature>
<dbReference type="PANTHER" id="PTHR35152:SF1">
    <property type="entry name" value="DOMAIN SIGNALLING PROTEIN, PUTATIVE (AFU_ORTHOLOGUE AFUA_5G11310)-RELATED"/>
    <property type="match status" value="1"/>
</dbReference>
<name>A0A316ZB46_9BASI</name>
<reference evidence="4 5" key="1">
    <citation type="journal article" date="2018" name="Mol. Biol. Evol.">
        <title>Broad Genomic Sampling Reveals a Smut Pathogenic Ancestry of the Fungal Clade Ustilaginomycotina.</title>
        <authorList>
            <person name="Kijpornyongpan T."/>
            <person name="Mondo S.J."/>
            <person name="Barry K."/>
            <person name="Sandor L."/>
            <person name="Lee J."/>
            <person name="Lipzen A."/>
            <person name="Pangilinan J."/>
            <person name="LaButti K."/>
            <person name="Hainaut M."/>
            <person name="Henrissat B."/>
            <person name="Grigoriev I.V."/>
            <person name="Spatafora J.W."/>
            <person name="Aime M.C."/>
        </authorList>
    </citation>
    <scope>NUCLEOTIDE SEQUENCE [LARGE SCALE GENOMIC DNA]</scope>
    <source>
        <strain evidence="4 5">MCA 4186</strain>
    </source>
</reference>
<feature type="transmembrane region" description="Helical" evidence="2">
    <location>
        <begin position="37"/>
        <end position="57"/>
    </location>
</feature>
<feature type="transmembrane region" description="Helical" evidence="2">
    <location>
        <begin position="111"/>
        <end position="131"/>
    </location>
</feature>
<feature type="compositionally biased region" description="Low complexity" evidence="1">
    <location>
        <begin position="881"/>
        <end position="907"/>
    </location>
</feature>
<dbReference type="InterPro" id="IPR005330">
    <property type="entry name" value="MHYT_dom"/>
</dbReference>
<dbReference type="GeneID" id="37272153"/>
<feature type="domain" description="MHYT" evidence="3">
    <location>
        <begin position="34"/>
        <end position="236"/>
    </location>
</feature>
<feature type="transmembrane region" description="Helical" evidence="2">
    <location>
        <begin position="143"/>
        <end position="164"/>
    </location>
</feature>
<keyword evidence="2" id="KW-0472">Membrane</keyword>
<keyword evidence="5" id="KW-1185">Reference proteome</keyword>
<dbReference type="Proteomes" id="UP000245946">
    <property type="component" value="Unassembled WGS sequence"/>
</dbReference>
<sequence>MSSYRSPVLPAYVDQSNITSVAEYYTSHPVPQRLQPAIIVASIAVAALGSYATLLLLGRRTANKGARNVFLLLAAAVTMSSVGIWGMHFIGMHMTLQPIAGVNWYFAYSPAWTVFSLFAPMLALAASFLFLDGAESKSGALSYTRIVLSGVAVGGLVGLMHFSAALSGNLRVSYAIPQTVGSVILAMVAATVALASFFALRRQWQDNWLKRLACSLILATGVCSMHYLAVSGTSYTVRPASLLNVQALMAGNRRNNVVTIAIGVMCACILGISTFLAVSDVVMAREVRRNARKVVVASVAFDKSGRLLVKADGSLPMVVLETKLRMTEVMDALDKRQTTFQWLYTISWDWNIVAPFLRAITSKFHQREGTNYAAGAAEQPQLPGGANKRAFGRRVSLDQTHDRQRGPAALADFRDSVIDAAMQLSIELDIPFEQVGILYDSVLSTGTRKAAVAAAVAATGPVGPYTPSRERADDESSIAAPSIFGEGADEQEGVTLFLVRELPTSTTSTAAESAERYRQRGFRVTETRFLASVLADRFAVAKPEMEVLLDSLKVYAKRGTRPVVQPGGVYAGLFGVRPSTSKQGGLDVLVYHFARHQIPAYRLPEVQCITPEMKDFLHELDQLTLDEAGRICEIEATRSSERKKQLRLDVASQLSLDEPELHDEEAALEAMIRFQTALFIALDALHQSVRFYPKIASTARLSAEVLEVPSSVDDSTQPAEMILVQAVLPEENLMPPANGSLTTPMPSDTPSAGSPFVFTPYTLFARSQMMLLRGRQADDFEHEVVVELRRRYPSSLMQEQEEKAELGVRRTGAAYSEHRTSSSVDHVTKDLAEKDLLRHDDDEYTQDKRAVALPGAFRRWTSKLVAPAGARRASHEPISDVVVQQQQQQQNQLGRVTSSRRVSVVSSHSRHGAGAKGSAGGKSEHFDMVETRSPQGNTANLPVLNSDDPRYRSPTSPGTASTTSDYPSPLRVQATQGAVNASLGIRRFTQDGASAAAHAQQAANQSRFARSADDQPIAEEASEALRDDSSDVGEAAPSSGLAGAFDYQPRRPSGKSLVGAAAAPGRRPSSATSEQSSEPATPTIVSASTTAVSATAAPGAAYLAPKTPTPRRSSAAHPLRGAAASARPSTAPAGARRAASFRPHTADSHTSPVLSQRHAMASMEPASINARLRADGWTTRQLRALERGPNAPPLLGVDY</sequence>
<dbReference type="PROSITE" id="PS50924">
    <property type="entry name" value="MHYT"/>
    <property type="match status" value="1"/>
</dbReference>
<dbReference type="EMBL" id="KZ819295">
    <property type="protein sequence ID" value="PWN97485.1"/>
    <property type="molecule type" value="Genomic_DNA"/>
</dbReference>
<feature type="compositionally biased region" description="Low complexity" evidence="1">
    <location>
        <begin position="1059"/>
        <end position="1071"/>
    </location>
</feature>
<feature type="region of interest" description="Disordered" evidence="1">
    <location>
        <begin position="1022"/>
        <end position="1084"/>
    </location>
</feature>
<feature type="region of interest" description="Disordered" evidence="1">
    <location>
        <begin position="876"/>
        <end position="969"/>
    </location>
</feature>
<feature type="transmembrane region" description="Helical" evidence="2">
    <location>
        <begin position="176"/>
        <end position="200"/>
    </location>
</feature>
<dbReference type="PANTHER" id="PTHR35152">
    <property type="entry name" value="DOMAIN SIGNALLING PROTEIN, PUTATIVE (AFU_ORTHOLOGUE AFUA_5G11310)-RELATED"/>
    <property type="match status" value="1"/>
</dbReference>
<proteinExistence type="predicted"/>
<feature type="compositionally biased region" description="Low complexity" evidence="1">
    <location>
        <begin position="953"/>
        <end position="964"/>
    </location>
</feature>
<evidence type="ECO:0000256" key="1">
    <source>
        <dbReference type="SAM" id="MobiDB-lite"/>
    </source>
</evidence>
<dbReference type="Pfam" id="PF03707">
    <property type="entry name" value="MHYT"/>
    <property type="match status" value="1"/>
</dbReference>
<feature type="compositionally biased region" description="Low complexity" evidence="1">
    <location>
        <begin position="1120"/>
        <end position="1143"/>
    </location>
</feature>
<dbReference type="OrthoDB" id="264015at2759"/>
<evidence type="ECO:0000313" key="4">
    <source>
        <dbReference type="EMBL" id="PWN97485.1"/>
    </source>
</evidence>
<feature type="transmembrane region" description="Helical" evidence="2">
    <location>
        <begin position="257"/>
        <end position="283"/>
    </location>
</feature>
<evidence type="ECO:0000313" key="5">
    <source>
        <dbReference type="Proteomes" id="UP000245946"/>
    </source>
</evidence>
<keyword evidence="2" id="KW-0812">Transmembrane</keyword>
<accession>A0A316ZB46</accession>
<protein>
    <recommendedName>
        <fullName evidence="3">MHYT domain-containing protein</fullName>
    </recommendedName>
</protein>
<keyword evidence="2" id="KW-1133">Transmembrane helix</keyword>